<dbReference type="AlphaFoldDB" id="A0AA91VA40"/>
<dbReference type="SMART" id="SM00342">
    <property type="entry name" value="HTH_ARAC"/>
    <property type="match status" value="1"/>
</dbReference>
<comment type="caution">
    <text evidence="3">The sequence shown here is derived from an EMBL/GenBank/DDBJ whole genome shotgun (WGS) entry which is preliminary data.</text>
</comment>
<name>A0AA91VA40_9BACI</name>
<keyword evidence="1" id="KW-0238">DNA-binding</keyword>
<gene>
    <name evidence="3" type="ORF">CON65_18300</name>
</gene>
<protein>
    <submittedName>
        <fullName evidence="3">AraC family transcriptional regulator</fullName>
    </submittedName>
</protein>
<dbReference type="PANTHER" id="PTHR43280">
    <property type="entry name" value="ARAC-FAMILY TRANSCRIPTIONAL REGULATOR"/>
    <property type="match status" value="1"/>
</dbReference>
<dbReference type="Proteomes" id="UP000221020">
    <property type="component" value="Unassembled WGS sequence"/>
</dbReference>
<dbReference type="PANTHER" id="PTHR43280:SF2">
    <property type="entry name" value="HTH-TYPE TRANSCRIPTIONAL REGULATOR EXSA"/>
    <property type="match status" value="1"/>
</dbReference>
<feature type="domain" description="HTH araC/xylS-type" evidence="2">
    <location>
        <begin position="197"/>
        <end position="298"/>
    </location>
</feature>
<evidence type="ECO:0000259" key="2">
    <source>
        <dbReference type="PROSITE" id="PS01124"/>
    </source>
</evidence>
<dbReference type="InterPro" id="IPR046532">
    <property type="entry name" value="DUF6597"/>
</dbReference>
<reference evidence="3 4" key="1">
    <citation type="submission" date="2017-09" db="EMBL/GenBank/DDBJ databases">
        <title>Large-scale bioinformatics analysis of Bacillus genomes uncovers conserved roles of natural products in bacterial physiology.</title>
        <authorList>
            <consortium name="Agbiome Team Llc"/>
            <person name="Bleich R.M."/>
            <person name="Grubbs K.J."/>
            <person name="Santa Maria K.C."/>
            <person name="Allen S.E."/>
            <person name="Farag S."/>
            <person name="Shank E.A."/>
            <person name="Bowers A."/>
        </authorList>
    </citation>
    <scope>NUCLEOTIDE SEQUENCE [LARGE SCALE GENOMIC DNA]</scope>
    <source>
        <strain evidence="3 4">AFS092012</strain>
    </source>
</reference>
<accession>A0AA91VA40</accession>
<evidence type="ECO:0000256" key="1">
    <source>
        <dbReference type="ARBA" id="ARBA00023125"/>
    </source>
</evidence>
<proteinExistence type="predicted"/>
<evidence type="ECO:0000313" key="3">
    <source>
        <dbReference type="EMBL" id="PED81246.1"/>
    </source>
</evidence>
<dbReference type="GO" id="GO:0043565">
    <property type="term" value="F:sequence-specific DNA binding"/>
    <property type="evidence" value="ECO:0007669"/>
    <property type="project" value="InterPro"/>
</dbReference>
<sequence length="306" mass="35840">MRGTEHRALYKESLSFNRKENNNLYRGGRGLRDFPNLKAYKYFPFQPEFEVQTDYYIEHKEKNIFNQTVLLFYQFRLKKDLLHSVSVIPDGCMDILFCCNEQKFFANMCGSVIRSRTICLHADSEYFGVRFLPNQEMIQSNYTIKEIVDKEVPLIDMFSIHGTAVEKLIYAKGFQERIRLFKELIGHVIFTSGVSENAIGQALNKIYASKGNVNMNQLAKDIGYSTRYIRKQFEEYIGISPKLFSKIVRYQSSLNMLIKMKNFTVWDVINENGYYDQAHLINEFKNFGSLTPNEFVEKFSGKLYSD</sequence>
<dbReference type="Pfam" id="PF20240">
    <property type="entry name" value="DUF6597"/>
    <property type="match status" value="1"/>
</dbReference>
<dbReference type="GO" id="GO:0003700">
    <property type="term" value="F:DNA-binding transcription factor activity"/>
    <property type="evidence" value="ECO:0007669"/>
    <property type="project" value="InterPro"/>
</dbReference>
<dbReference type="EMBL" id="NVOR01000072">
    <property type="protein sequence ID" value="PED81246.1"/>
    <property type="molecule type" value="Genomic_DNA"/>
</dbReference>
<dbReference type="Pfam" id="PF12833">
    <property type="entry name" value="HTH_18"/>
    <property type="match status" value="1"/>
</dbReference>
<evidence type="ECO:0000313" key="4">
    <source>
        <dbReference type="Proteomes" id="UP000221020"/>
    </source>
</evidence>
<dbReference type="Gene3D" id="1.10.10.60">
    <property type="entry name" value="Homeodomain-like"/>
    <property type="match status" value="1"/>
</dbReference>
<dbReference type="PROSITE" id="PS01124">
    <property type="entry name" value="HTH_ARAC_FAMILY_2"/>
    <property type="match status" value="1"/>
</dbReference>
<organism evidence="3 4">
    <name type="scientific">Bacillus pseudomycoides</name>
    <dbReference type="NCBI Taxonomy" id="64104"/>
    <lineage>
        <taxon>Bacteria</taxon>
        <taxon>Bacillati</taxon>
        <taxon>Bacillota</taxon>
        <taxon>Bacilli</taxon>
        <taxon>Bacillales</taxon>
        <taxon>Bacillaceae</taxon>
        <taxon>Bacillus</taxon>
        <taxon>Bacillus cereus group</taxon>
    </lineage>
</organism>
<dbReference type="InterPro" id="IPR018060">
    <property type="entry name" value="HTH_AraC"/>
</dbReference>